<reference evidence="8" key="1">
    <citation type="journal article" date="2020" name="mSystems">
        <title>Genome- and Community-Level Interaction Insights into Carbon Utilization and Element Cycling Functions of Hydrothermarchaeota in Hydrothermal Sediment.</title>
        <authorList>
            <person name="Zhou Z."/>
            <person name="Liu Y."/>
            <person name="Xu W."/>
            <person name="Pan J."/>
            <person name="Luo Z.H."/>
            <person name="Li M."/>
        </authorList>
    </citation>
    <scope>NUCLEOTIDE SEQUENCE [LARGE SCALE GENOMIC DNA]</scope>
    <source>
        <strain evidence="8">SpSt-788</strain>
    </source>
</reference>
<feature type="domain" description="OB-fold nucleic acid binding" evidence="7">
    <location>
        <begin position="10"/>
        <end position="112"/>
    </location>
</feature>
<comment type="similarity">
    <text evidence="5">Belongs to the XseA family.</text>
</comment>
<comment type="subcellular location">
    <subcellularLocation>
        <location evidence="5">Cytoplasm</location>
    </subcellularLocation>
</comment>
<keyword evidence="3 5" id="KW-0378">Hydrolase</keyword>
<evidence type="ECO:0000256" key="3">
    <source>
        <dbReference type="ARBA" id="ARBA00022801"/>
    </source>
</evidence>
<feature type="domain" description="Exonuclease VII large subunit C-terminal" evidence="6">
    <location>
        <begin position="137"/>
        <end position="428"/>
    </location>
</feature>
<keyword evidence="2 5" id="KW-0540">Nuclease</keyword>
<dbReference type="GO" id="GO:0006308">
    <property type="term" value="P:DNA catabolic process"/>
    <property type="evidence" value="ECO:0007669"/>
    <property type="project" value="UniProtKB-UniRule"/>
</dbReference>
<dbReference type="GO" id="GO:0005737">
    <property type="term" value="C:cytoplasm"/>
    <property type="evidence" value="ECO:0007669"/>
    <property type="project" value="UniProtKB-SubCell"/>
</dbReference>
<dbReference type="InterPro" id="IPR025824">
    <property type="entry name" value="OB-fold_nuc-bd_dom"/>
</dbReference>
<evidence type="ECO:0000256" key="2">
    <source>
        <dbReference type="ARBA" id="ARBA00022722"/>
    </source>
</evidence>
<dbReference type="EMBL" id="DTHO01000066">
    <property type="protein sequence ID" value="HGH00014.1"/>
    <property type="molecule type" value="Genomic_DNA"/>
</dbReference>
<organism evidence="8">
    <name type="scientific">Thermodesulfovibrio aggregans</name>
    <dbReference type="NCBI Taxonomy" id="86166"/>
    <lineage>
        <taxon>Bacteria</taxon>
        <taxon>Pseudomonadati</taxon>
        <taxon>Nitrospirota</taxon>
        <taxon>Thermodesulfovibrionia</taxon>
        <taxon>Thermodesulfovibrionales</taxon>
        <taxon>Thermodesulfovibrionaceae</taxon>
        <taxon>Thermodesulfovibrio</taxon>
    </lineage>
</organism>
<protein>
    <recommendedName>
        <fullName evidence="5">Exodeoxyribonuclease 7 large subunit</fullName>
        <ecNumber evidence="5">3.1.11.6</ecNumber>
    </recommendedName>
</protein>
<evidence type="ECO:0000256" key="1">
    <source>
        <dbReference type="ARBA" id="ARBA00022490"/>
    </source>
</evidence>
<evidence type="ECO:0000256" key="5">
    <source>
        <dbReference type="RuleBase" id="RU004355"/>
    </source>
</evidence>
<dbReference type="Pfam" id="PF02601">
    <property type="entry name" value="Exonuc_VII_L"/>
    <property type="match status" value="1"/>
</dbReference>
<dbReference type="GO" id="GO:0008855">
    <property type="term" value="F:exodeoxyribonuclease VII activity"/>
    <property type="evidence" value="ECO:0007669"/>
    <property type="project" value="UniProtKB-UniRule"/>
</dbReference>
<gene>
    <name evidence="8" type="primary">xseA</name>
    <name evidence="8" type="ORF">ENV75_06180</name>
</gene>
<keyword evidence="1" id="KW-0963">Cytoplasm</keyword>
<dbReference type="EC" id="3.1.11.6" evidence="5"/>
<name>A0A7C4AK77_9BACT</name>
<sequence length="444" mass="51026">MFNVNVIYQTLSQYLSEVRELIQEYTDHRWIVAEIAKVDIDKTGHYWFELVEKKDNEIVAQAGAVLWKSNIDTIYNFFLKTGIELQKGIKILFLGKATFHEKYGFKLNILQIDPAFTLGEMALKKKEVIERLTREGLIDRNKSIQMPVVIQRIAVISSETAAGYEDFLKILKANKYGYKFYIKLFDVFVQGENAVASIINALQNCASDRENYDAVVVIRGGGSAVDLSCFNDYELARKIALMPIPVLTGIGHTRDETVADCVACRSFKTPSEVAKFILDGVLDFDLKIDYLRKMILHRVNFSLSSQKQRIFSLKHNLHKNTIHRIKKEEVNLNSLNHKIKLKCSEYLAEVNFRIKSYKEKIKSRLQSILAIKALHIDRFSEKLHLLSPENILKRGYSIAYFNGRILKNSMDVEVGQNIQVKLYKGKVTGKVTEREEENGQPQLF</sequence>
<evidence type="ECO:0000313" key="8">
    <source>
        <dbReference type="EMBL" id="HGH00014.1"/>
    </source>
</evidence>
<evidence type="ECO:0000259" key="7">
    <source>
        <dbReference type="Pfam" id="PF13742"/>
    </source>
</evidence>
<comment type="catalytic activity">
    <reaction evidence="5">
        <text>Exonucleolytic cleavage in either 5'- to 3'- or 3'- to 5'-direction to yield nucleoside 5'-phosphates.</text>
        <dbReference type="EC" id="3.1.11.6"/>
    </reaction>
</comment>
<dbReference type="CDD" id="cd04489">
    <property type="entry name" value="ExoVII_LU_OBF"/>
    <property type="match status" value="1"/>
</dbReference>
<dbReference type="GO" id="GO:0003676">
    <property type="term" value="F:nucleic acid binding"/>
    <property type="evidence" value="ECO:0007669"/>
    <property type="project" value="InterPro"/>
</dbReference>
<dbReference type="AlphaFoldDB" id="A0A7C4AK77"/>
<dbReference type="PANTHER" id="PTHR30008">
    <property type="entry name" value="EXODEOXYRIBONUCLEASE 7 LARGE SUBUNIT"/>
    <property type="match status" value="1"/>
</dbReference>
<proteinExistence type="inferred from homology"/>
<dbReference type="PANTHER" id="PTHR30008:SF0">
    <property type="entry name" value="EXODEOXYRIBONUCLEASE 7 LARGE SUBUNIT"/>
    <property type="match status" value="1"/>
</dbReference>
<evidence type="ECO:0000256" key="4">
    <source>
        <dbReference type="ARBA" id="ARBA00022839"/>
    </source>
</evidence>
<dbReference type="GO" id="GO:0009318">
    <property type="term" value="C:exodeoxyribonuclease VII complex"/>
    <property type="evidence" value="ECO:0007669"/>
    <property type="project" value="UniProtKB-UniRule"/>
</dbReference>
<dbReference type="NCBIfam" id="TIGR00237">
    <property type="entry name" value="xseA"/>
    <property type="match status" value="1"/>
</dbReference>
<comment type="caution">
    <text evidence="8">The sequence shown here is derived from an EMBL/GenBank/DDBJ whole genome shotgun (WGS) entry which is preliminary data.</text>
</comment>
<dbReference type="Pfam" id="PF13742">
    <property type="entry name" value="tRNA_anti_2"/>
    <property type="match status" value="1"/>
</dbReference>
<evidence type="ECO:0000259" key="6">
    <source>
        <dbReference type="Pfam" id="PF02601"/>
    </source>
</evidence>
<accession>A0A7C4AK77</accession>
<dbReference type="InterPro" id="IPR020579">
    <property type="entry name" value="Exonuc_VII_lsu_C"/>
</dbReference>
<keyword evidence="4 5" id="KW-0269">Exonuclease</keyword>
<dbReference type="InterPro" id="IPR003753">
    <property type="entry name" value="Exonuc_VII_L"/>
</dbReference>